<protein>
    <submittedName>
        <fullName evidence="2">Amidohydrolase family protein</fullName>
    </submittedName>
</protein>
<dbReference type="CDD" id="cd01299">
    <property type="entry name" value="Met_dep_hydrolase_A"/>
    <property type="match status" value="1"/>
</dbReference>
<organism evidence="2 3">
    <name type="scientific">Lentilactobacillus parafarraginis</name>
    <dbReference type="NCBI Taxonomy" id="390842"/>
    <lineage>
        <taxon>Bacteria</taxon>
        <taxon>Bacillati</taxon>
        <taxon>Bacillota</taxon>
        <taxon>Bacilli</taxon>
        <taxon>Lactobacillales</taxon>
        <taxon>Lactobacillaceae</taxon>
        <taxon>Lentilactobacillus</taxon>
    </lineage>
</organism>
<dbReference type="EMBL" id="VBSX01000006">
    <property type="protein sequence ID" value="TLQ20222.1"/>
    <property type="molecule type" value="Genomic_DNA"/>
</dbReference>
<dbReference type="InterPro" id="IPR051781">
    <property type="entry name" value="Metallo-dep_Hydrolase"/>
</dbReference>
<keyword evidence="2" id="KW-0378">Hydrolase</keyword>
<comment type="caution">
    <text evidence="2">The sequence shown here is derived from an EMBL/GenBank/DDBJ whole genome shotgun (WGS) entry which is preliminary data.</text>
</comment>
<dbReference type="InterPro" id="IPR011059">
    <property type="entry name" value="Metal-dep_hydrolase_composite"/>
</dbReference>
<dbReference type="InterPro" id="IPR032466">
    <property type="entry name" value="Metal_Hydrolase"/>
</dbReference>
<dbReference type="Gene3D" id="2.30.40.10">
    <property type="entry name" value="Urease, subunit C, domain 1"/>
    <property type="match status" value="1"/>
</dbReference>
<dbReference type="PANTHER" id="PTHR43135:SF3">
    <property type="entry name" value="ALPHA-D-RIBOSE 1-METHYLPHOSPHONATE 5-TRIPHOSPHATE DIPHOSPHATASE"/>
    <property type="match status" value="1"/>
</dbReference>
<dbReference type="Pfam" id="PF01979">
    <property type="entry name" value="Amidohydro_1"/>
    <property type="match status" value="1"/>
</dbReference>
<name>A0A5R9CX33_9LACO</name>
<dbReference type="InterPro" id="IPR006680">
    <property type="entry name" value="Amidohydro-rel"/>
</dbReference>
<gene>
    <name evidence="2" type="ORF">FEZ41_03725</name>
</gene>
<proteinExistence type="predicted"/>
<reference evidence="2 3" key="1">
    <citation type="submission" date="2019-05" db="EMBL/GenBank/DDBJ databases">
        <title>The metagenome of a microbial culture collection derived from dairy environment covers the genomic content of the human microbiome.</title>
        <authorList>
            <person name="Roder T."/>
            <person name="Wuthrich D."/>
            <person name="Sattari Z."/>
            <person name="Von Ah U."/>
            <person name="Bar C."/>
            <person name="Ronchi F."/>
            <person name="Macpherson A.J."/>
            <person name="Ganal-Vonarburg S.C."/>
            <person name="Bruggmann R."/>
            <person name="Vergeres G."/>
        </authorList>
    </citation>
    <scope>NUCLEOTIDE SEQUENCE [LARGE SCALE GENOMIC DNA]</scope>
    <source>
        <strain evidence="2 3">FAM 1079</strain>
    </source>
</reference>
<dbReference type="OrthoDB" id="9797498at2"/>
<evidence type="ECO:0000313" key="2">
    <source>
        <dbReference type="EMBL" id="TLQ20222.1"/>
    </source>
</evidence>
<evidence type="ECO:0000313" key="3">
    <source>
        <dbReference type="Proteomes" id="UP000305100"/>
    </source>
</evidence>
<dbReference type="RefSeq" id="WP_054734636.1">
    <property type="nucleotide sequence ID" value="NZ_VBSX01000006.1"/>
</dbReference>
<dbReference type="InterPro" id="IPR057744">
    <property type="entry name" value="OTAase-like"/>
</dbReference>
<dbReference type="Proteomes" id="UP000305100">
    <property type="component" value="Unassembled WGS sequence"/>
</dbReference>
<dbReference type="GO" id="GO:0016810">
    <property type="term" value="F:hydrolase activity, acting on carbon-nitrogen (but not peptide) bonds"/>
    <property type="evidence" value="ECO:0007669"/>
    <property type="project" value="InterPro"/>
</dbReference>
<feature type="domain" description="Amidohydrolase-related" evidence="1">
    <location>
        <begin position="57"/>
        <end position="393"/>
    </location>
</feature>
<evidence type="ECO:0000259" key="1">
    <source>
        <dbReference type="Pfam" id="PF01979"/>
    </source>
</evidence>
<dbReference type="Gene3D" id="3.20.20.140">
    <property type="entry name" value="Metal-dependent hydrolases"/>
    <property type="match status" value="1"/>
</dbReference>
<sequence length="421" mass="46233">MTKINYTNIAVYNHDRQAFIPNQHMVVDTQTGMIIETASGNATRQACDEVVDMHGRFAMPGMMNAHTHMTDMPTYWWQNGAEKRHPDSREMCTMFAIRNMQDALAHGVTYIRNVGAEFDIDIEIKKMQEKGWIKGPKVMTSGRAFCITGGHDSDCGYEVDGVDEVRKGVRQAMKNGVDNIKMMVTGGVLKDGETPEDIQFTFEEAQAAVMEAHHKNKTAAAHAQGNAGVKEAVAAGFDTIEHAFEIDDETIAMMKAHKTTIVPTMNAMYAIYKHGQGIVPDWAQDKVITNIQKHFRSITKAVAAGIPIAMGTDAGTPFNGFQNESAYELQLYVKKAGMTPAQAIDAATINCARAMHVQNEYGQLLPGNHADFIVTDKNPAKDITVLQADKDVYQNGAQVHAQQEVAVAHKSQNPVHISAAL</sequence>
<dbReference type="AlphaFoldDB" id="A0A5R9CX33"/>
<dbReference type="SUPFAM" id="SSF51338">
    <property type="entry name" value="Composite domain of metallo-dependent hydrolases"/>
    <property type="match status" value="1"/>
</dbReference>
<accession>A0A5R9CX33</accession>
<dbReference type="PANTHER" id="PTHR43135">
    <property type="entry name" value="ALPHA-D-RIBOSE 1-METHYLPHOSPHONATE 5-TRIPHOSPHATE DIPHOSPHATASE"/>
    <property type="match status" value="1"/>
</dbReference>
<dbReference type="SUPFAM" id="SSF51556">
    <property type="entry name" value="Metallo-dependent hydrolases"/>
    <property type="match status" value="1"/>
</dbReference>